<keyword evidence="3" id="KW-0540">Nuclease</keyword>
<organism evidence="3 4">
    <name type="scientific">Thermodesulfovibrio aggregans</name>
    <dbReference type="NCBI Taxonomy" id="86166"/>
    <lineage>
        <taxon>Bacteria</taxon>
        <taxon>Pseudomonadati</taxon>
        <taxon>Nitrospirota</taxon>
        <taxon>Thermodesulfovibrionia</taxon>
        <taxon>Thermodesulfovibrionales</taxon>
        <taxon>Thermodesulfovibrionaceae</taxon>
        <taxon>Thermodesulfovibrio</taxon>
    </lineage>
</organism>
<dbReference type="InterPro" id="IPR035901">
    <property type="entry name" value="GIY-YIG_endonuc_sf"/>
</dbReference>
<comment type="similarity">
    <text evidence="1">Belongs to the UPF0213 family.</text>
</comment>
<gene>
    <name evidence="3" type="ORF">TAGGR_1325</name>
</gene>
<accession>A0A0U9HMQ8</accession>
<feature type="domain" description="GIY-YIG" evidence="2">
    <location>
        <begin position="1"/>
        <end position="70"/>
    </location>
</feature>
<dbReference type="InterPro" id="IPR050190">
    <property type="entry name" value="UPF0213_domain"/>
</dbReference>
<evidence type="ECO:0000256" key="1">
    <source>
        <dbReference type="ARBA" id="ARBA00007435"/>
    </source>
</evidence>
<evidence type="ECO:0000259" key="2">
    <source>
        <dbReference type="PROSITE" id="PS50164"/>
    </source>
</evidence>
<protein>
    <submittedName>
        <fullName evidence="3">Putative endonuclease</fullName>
    </submittedName>
</protein>
<evidence type="ECO:0000313" key="3">
    <source>
        <dbReference type="EMBL" id="GAQ94148.1"/>
    </source>
</evidence>
<keyword evidence="3" id="KW-0255">Endonuclease</keyword>
<dbReference type="SUPFAM" id="SSF82771">
    <property type="entry name" value="GIY-YIG endonuclease"/>
    <property type="match status" value="1"/>
</dbReference>
<comment type="caution">
    <text evidence="3">The sequence shown here is derived from an EMBL/GenBank/DDBJ whole genome shotgun (WGS) entry which is preliminary data.</text>
</comment>
<dbReference type="PANTHER" id="PTHR34477">
    <property type="entry name" value="UPF0213 PROTEIN YHBQ"/>
    <property type="match status" value="1"/>
</dbReference>
<keyword evidence="4" id="KW-1185">Reference proteome</keyword>
<dbReference type="PANTHER" id="PTHR34477:SF5">
    <property type="entry name" value="BSL5627 PROTEIN"/>
    <property type="match status" value="1"/>
</dbReference>
<dbReference type="GO" id="GO:0004519">
    <property type="term" value="F:endonuclease activity"/>
    <property type="evidence" value="ECO:0007669"/>
    <property type="project" value="UniProtKB-KW"/>
</dbReference>
<sequence>MTNPANTVLYTGVTSDLKKRVYEHKNKLADGFTKKYNVVKLVYYEVYENITDAIMREKQIKGGSRRKKIELINKFNPQWKDLYDDIL</sequence>
<dbReference type="Proteomes" id="UP000054976">
    <property type="component" value="Unassembled WGS sequence"/>
</dbReference>
<proteinExistence type="inferred from homology"/>
<dbReference type="STRING" id="86166.TAGGR_1325"/>
<dbReference type="AlphaFoldDB" id="A0A0U9HMQ8"/>
<evidence type="ECO:0000313" key="4">
    <source>
        <dbReference type="Proteomes" id="UP000054976"/>
    </source>
</evidence>
<dbReference type="CDD" id="cd10448">
    <property type="entry name" value="GIY-YIG_unchar_3"/>
    <property type="match status" value="1"/>
</dbReference>
<name>A0A0U9HMQ8_9BACT</name>
<keyword evidence="3" id="KW-0378">Hydrolase</keyword>
<dbReference type="Pfam" id="PF01541">
    <property type="entry name" value="GIY-YIG"/>
    <property type="match status" value="1"/>
</dbReference>
<dbReference type="EMBL" id="BCNO01000001">
    <property type="protein sequence ID" value="GAQ94148.1"/>
    <property type="molecule type" value="Genomic_DNA"/>
</dbReference>
<reference evidence="4" key="1">
    <citation type="submission" date="2016-01" db="EMBL/GenBank/DDBJ databases">
        <title>Draft genome sequence of Thermodesulfovibrio aggregans strain TGE-P1.</title>
        <authorList>
            <person name="Sekiguchi Y."/>
            <person name="Ohashi A."/>
            <person name="Matsuura N."/>
            <person name="Tourlousse M.D."/>
        </authorList>
    </citation>
    <scope>NUCLEOTIDE SEQUENCE [LARGE SCALE GENOMIC DNA]</scope>
    <source>
        <strain evidence="4">TGE-P1</strain>
    </source>
</reference>
<dbReference type="Gene3D" id="3.40.1440.10">
    <property type="entry name" value="GIY-YIG endonuclease"/>
    <property type="match status" value="1"/>
</dbReference>
<dbReference type="InterPro" id="IPR000305">
    <property type="entry name" value="GIY-YIG_endonuc"/>
</dbReference>
<dbReference type="PROSITE" id="PS50164">
    <property type="entry name" value="GIY_YIG"/>
    <property type="match status" value="1"/>
</dbReference>